<dbReference type="SUPFAM" id="SSF46458">
    <property type="entry name" value="Globin-like"/>
    <property type="match status" value="1"/>
</dbReference>
<dbReference type="OrthoDB" id="6088008at2"/>
<protein>
    <recommendedName>
        <fullName evidence="1">Globin-sensor domain-containing protein</fullName>
    </recommendedName>
</protein>
<dbReference type="InterPro" id="IPR009050">
    <property type="entry name" value="Globin-like_sf"/>
</dbReference>
<dbReference type="InterPro" id="IPR044398">
    <property type="entry name" value="Globin-sensor_dom"/>
</dbReference>
<name>A0A1Z4BXF0_9GAMM</name>
<accession>A0A1Z4BXF0</accession>
<sequence length="189" mass="21296">MKNTINFQALTEYAKSFSGLTDGHEEVLASVKDEIFQRIPNITDAFYAKLITIEKTKPFLEGRIEQLKKTHSKWLESLFSSAFDSHYTEAMYKVGDVHVKINLPVEFMAGSMTLLSNLIISEIETLTLDSTKKAELTNAVISAIGFCLLIMQQSYQTSFLQRELEPFLKMTGISETLFSNLSSAYTPSN</sequence>
<dbReference type="InterPro" id="IPR039379">
    <property type="entry name" value="Protoglobin_sensor_dom"/>
</dbReference>
<dbReference type="EMBL" id="CP022129">
    <property type="protein sequence ID" value="ASF45958.1"/>
    <property type="molecule type" value="Genomic_DNA"/>
</dbReference>
<evidence type="ECO:0000313" key="3">
    <source>
        <dbReference type="Proteomes" id="UP000197019"/>
    </source>
</evidence>
<dbReference type="RefSeq" id="WP_088618833.1">
    <property type="nucleotide sequence ID" value="NZ_CP022129.1"/>
</dbReference>
<proteinExistence type="predicted"/>
<keyword evidence="3" id="KW-1185">Reference proteome</keyword>
<dbReference type="Proteomes" id="UP000197019">
    <property type="component" value="Chromosome"/>
</dbReference>
<dbReference type="KEGG" id="mpsy:CEK71_07620"/>
<organism evidence="2 3">
    <name type="scientific">Methylovulum psychrotolerans</name>
    <dbReference type="NCBI Taxonomy" id="1704499"/>
    <lineage>
        <taxon>Bacteria</taxon>
        <taxon>Pseudomonadati</taxon>
        <taxon>Pseudomonadota</taxon>
        <taxon>Gammaproteobacteria</taxon>
        <taxon>Methylococcales</taxon>
        <taxon>Methylococcaceae</taxon>
        <taxon>Methylovulum</taxon>
    </lineage>
</organism>
<dbReference type="GO" id="GO:0020037">
    <property type="term" value="F:heme binding"/>
    <property type="evidence" value="ECO:0007669"/>
    <property type="project" value="InterPro"/>
</dbReference>
<dbReference type="Pfam" id="PF11563">
    <property type="entry name" value="Protoglobin"/>
    <property type="match status" value="1"/>
</dbReference>
<reference evidence="2 3" key="1">
    <citation type="submission" date="2017-06" db="EMBL/GenBank/DDBJ databases">
        <title>Genome Sequencing of the methanotroph Methylovulum psychrotolerants str. HV10-M2 isolated from a high-altitude environment.</title>
        <authorList>
            <person name="Mateos-Rivera A."/>
        </authorList>
    </citation>
    <scope>NUCLEOTIDE SEQUENCE [LARGE SCALE GENOMIC DNA]</scope>
    <source>
        <strain evidence="2 3">HV10_M2</strain>
    </source>
</reference>
<dbReference type="InterPro" id="IPR012292">
    <property type="entry name" value="Globin/Proto"/>
</dbReference>
<dbReference type="Gene3D" id="1.10.490.10">
    <property type="entry name" value="Globins"/>
    <property type="match status" value="1"/>
</dbReference>
<dbReference type="CDD" id="cd01068">
    <property type="entry name" value="globin_sensor"/>
    <property type="match status" value="1"/>
</dbReference>
<evidence type="ECO:0000259" key="1">
    <source>
        <dbReference type="Pfam" id="PF11563"/>
    </source>
</evidence>
<dbReference type="AlphaFoldDB" id="A0A1Z4BXF0"/>
<gene>
    <name evidence="2" type="ORF">CEK71_07620</name>
</gene>
<evidence type="ECO:0000313" key="2">
    <source>
        <dbReference type="EMBL" id="ASF45958.1"/>
    </source>
</evidence>
<feature type="domain" description="Globin-sensor" evidence="1">
    <location>
        <begin position="11"/>
        <end position="156"/>
    </location>
</feature>
<dbReference type="GO" id="GO:0019825">
    <property type="term" value="F:oxygen binding"/>
    <property type="evidence" value="ECO:0007669"/>
    <property type="project" value="InterPro"/>
</dbReference>